<dbReference type="InterPro" id="IPR050319">
    <property type="entry name" value="ABC_transp_ATP-bind"/>
</dbReference>
<dbReference type="Proteomes" id="UP000294513">
    <property type="component" value="Unassembled WGS sequence"/>
</dbReference>
<comment type="caution">
    <text evidence="6">The sequence shown here is derived from an EMBL/GenBank/DDBJ whole genome shotgun (WGS) entry which is preliminary data.</text>
</comment>
<evidence type="ECO:0000313" key="6">
    <source>
        <dbReference type="EMBL" id="TDD69179.1"/>
    </source>
</evidence>
<evidence type="ECO:0000259" key="5">
    <source>
        <dbReference type="PROSITE" id="PS50893"/>
    </source>
</evidence>
<dbReference type="OrthoDB" id="5357528at2"/>
<feature type="domain" description="ABC transporter" evidence="5">
    <location>
        <begin position="1"/>
        <end position="209"/>
    </location>
</feature>
<evidence type="ECO:0000256" key="2">
    <source>
        <dbReference type="ARBA" id="ARBA00022448"/>
    </source>
</evidence>
<dbReference type="EMBL" id="SMKU01000327">
    <property type="protein sequence ID" value="TDD69179.1"/>
    <property type="molecule type" value="Genomic_DNA"/>
</dbReference>
<gene>
    <name evidence="6" type="ORF">E1298_37810</name>
</gene>
<evidence type="ECO:0000256" key="3">
    <source>
        <dbReference type="ARBA" id="ARBA00022741"/>
    </source>
</evidence>
<dbReference type="PROSITE" id="PS00211">
    <property type="entry name" value="ABC_TRANSPORTER_1"/>
    <property type="match status" value="1"/>
</dbReference>
<dbReference type="CDD" id="cd03257">
    <property type="entry name" value="ABC_NikE_OppD_transporters"/>
    <property type="match status" value="1"/>
</dbReference>
<dbReference type="SUPFAM" id="SSF52540">
    <property type="entry name" value="P-loop containing nucleoside triphosphate hydrolases"/>
    <property type="match status" value="1"/>
</dbReference>
<organism evidence="6 7">
    <name type="scientific">Actinomadura rubrisoli</name>
    <dbReference type="NCBI Taxonomy" id="2530368"/>
    <lineage>
        <taxon>Bacteria</taxon>
        <taxon>Bacillati</taxon>
        <taxon>Actinomycetota</taxon>
        <taxon>Actinomycetes</taxon>
        <taxon>Streptosporangiales</taxon>
        <taxon>Thermomonosporaceae</taxon>
        <taxon>Actinomadura</taxon>
    </lineage>
</organism>
<sequence length="220" mass="23984">MGPSGSGKSTVARLVLRLIEPTAGRITFDGEPLAALGGARLRALRRRVQLVQQNPYASLDPRYSVERIVAEPLRAFRIGDRAFRRARVRELLDQVALPAAVRRRRPAELSGGQRQRVAIARALAPRPDLLVCDEPVSALDVSVQAQILRLLAGLRDELGLGYLFISHDLAVVGEVADRVGVMRAGRLVEQGTTAEVFGSPRDGYTRELLRLIPGAGQDAR</sequence>
<dbReference type="GO" id="GO:0016887">
    <property type="term" value="F:ATP hydrolysis activity"/>
    <property type="evidence" value="ECO:0007669"/>
    <property type="project" value="InterPro"/>
</dbReference>
<dbReference type="InterPro" id="IPR003439">
    <property type="entry name" value="ABC_transporter-like_ATP-bd"/>
</dbReference>
<evidence type="ECO:0000313" key="7">
    <source>
        <dbReference type="Proteomes" id="UP000294513"/>
    </source>
</evidence>
<dbReference type="PANTHER" id="PTHR43776">
    <property type="entry name" value="TRANSPORT ATP-BINDING PROTEIN"/>
    <property type="match status" value="1"/>
</dbReference>
<dbReference type="RefSeq" id="WP_131902065.1">
    <property type="nucleotide sequence ID" value="NZ_SMKU01000327.1"/>
</dbReference>
<proteinExistence type="inferred from homology"/>
<dbReference type="PROSITE" id="PS50893">
    <property type="entry name" value="ABC_TRANSPORTER_2"/>
    <property type="match status" value="1"/>
</dbReference>
<keyword evidence="7" id="KW-1185">Reference proteome</keyword>
<evidence type="ECO:0000256" key="4">
    <source>
        <dbReference type="ARBA" id="ARBA00022840"/>
    </source>
</evidence>
<dbReference type="AlphaFoldDB" id="A0A4R5ADJ6"/>
<dbReference type="InterPro" id="IPR003593">
    <property type="entry name" value="AAA+_ATPase"/>
</dbReference>
<dbReference type="GO" id="GO:0055085">
    <property type="term" value="P:transmembrane transport"/>
    <property type="evidence" value="ECO:0007669"/>
    <property type="project" value="UniProtKB-ARBA"/>
</dbReference>
<keyword evidence="4 6" id="KW-0067">ATP-binding</keyword>
<comment type="similarity">
    <text evidence="1">Belongs to the ABC transporter superfamily.</text>
</comment>
<protein>
    <submittedName>
        <fullName evidence="6">ABC transporter ATP-binding protein</fullName>
    </submittedName>
</protein>
<keyword evidence="2" id="KW-0813">Transport</keyword>
<feature type="non-terminal residue" evidence="6">
    <location>
        <position position="1"/>
    </location>
</feature>
<dbReference type="GO" id="GO:0005524">
    <property type="term" value="F:ATP binding"/>
    <property type="evidence" value="ECO:0007669"/>
    <property type="project" value="UniProtKB-KW"/>
</dbReference>
<keyword evidence="3" id="KW-0547">Nucleotide-binding</keyword>
<evidence type="ECO:0000256" key="1">
    <source>
        <dbReference type="ARBA" id="ARBA00005417"/>
    </source>
</evidence>
<dbReference type="InterPro" id="IPR027417">
    <property type="entry name" value="P-loop_NTPase"/>
</dbReference>
<dbReference type="PANTHER" id="PTHR43776:SF7">
    <property type="entry name" value="D,D-DIPEPTIDE TRANSPORT ATP-BINDING PROTEIN DDPF-RELATED"/>
    <property type="match status" value="1"/>
</dbReference>
<dbReference type="Gene3D" id="3.40.50.300">
    <property type="entry name" value="P-loop containing nucleotide triphosphate hydrolases"/>
    <property type="match status" value="1"/>
</dbReference>
<accession>A0A4R5ADJ6</accession>
<dbReference type="InterPro" id="IPR017871">
    <property type="entry name" value="ABC_transporter-like_CS"/>
</dbReference>
<dbReference type="SMART" id="SM00382">
    <property type="entry name" value="AAA"/>
    <property type="match status" value="1"/>
</dbReference>
<name>A0A4R5ADJ6_9ACTN</name>
<dbReference type="Pfam" id="PF00005">
    <property type="entry name" value="ABC_tran"/>
    <property type="match status" value="1"/>
</dbReference>
<reference evidence="6 7" key="1">
    <citation type="submission" date="2019-03" db="EMBL/GenBank/DDBJ databases">
        <title>Draft genome sequences of novel Actinobacteria.</title>
        <authorList>
            <person name="Sahin N."/>
            <person name="Ay H."/>
            <person name="Saygin H."/>
        </authorList>
    </citation>
    <scope>NUCLEOTIDE SEQUENCE [LARGE SCALE GENOMIC DNA]</scope>
    <source>
        <strain evidence="6 7">H3C3</strain>
    </source>
</reference>